<dbReference type="EMBL" id="JAACXV010000353">
    <property type="protein sequence ID" value="KAF7279629.1"/>
    <property type="molecule type" value="Genomic_DNA"/>
</dbReference>
<name>A0A834MIM2_RHYFE</name>
<evidence type="ECO:0000313" key="1">
    <source>
        <dbReference type="EMBL" id="KAF7279629.1"/>
    </source>
</evidence>
<gene>
    <name evidence="1" type="ORF">GWI33_006967</name>
</gene>
<dbReference type="Proteomes" id="UP000625711">
    <property type="component" value="Unassembled WGS sequence"/>
</dbReference>
<comment type="caution">
    <text evidence="1">The sequence shown here is derived from an EMBL/GenBank/DDBJ whole genome shotgun (WGS) entry which is preliminary data.</text>
</comment>
<keyword evidence="2" id="KW-1185">Reference proteome</keyword>
<reference evidence="1" key="1">
    <citation type="submission" date="2020-08" db="EMBL/GenBank/DDBJ databases">
        <title>Genome sequencing and assembly of the red palm weevil Rhynchophorus ferrugineus.</title>
        <authorList>
            <person name="Dias G.B."/>
            <person name="Bergman C.M."/>
            <person name="Manee M."/>
        </authorList>
    </citation>
    <scope>NUCLEOTIDE SEQUENCE</scope>
    <source>
        <strain evidence="1">AA-2017</strain>
        <tissue evidence="1">Whole larva</tissue>
    </source>
</reference>
<evidence type="ECO:0000313" key="2">
    <source>
        <dbReference type="Proteomes" id="UP000625711"/>
    </source>
</evidence>
<sequence length="73" mass="8332">MKGNHRSNPKSQTRSGFEDEVTCLVMWVVDLHFSCSNLLSHRSTDSIVTNFRVNDKHVKNQAGVQVKSHCVYK</sequence>
<accession>A0A834MIM2</accession>
<protein>
    <submittedName>
        <fullName evidence="1">Uncharacterized protein</fullName>
    </submittedName>
</protein>
<organism evidence="1 2">
    <name type="scientific">Rhynchophorus ferrugineus</name>
    <name type="common">Red palm weevil</name>
    <name type="synonym">Curculio ferrugineus</name>
    <dbReference type="NCBI Taxonomy" id="354439"/>
    <lineage>
        <taxon>Eukaryota</taxon>
        <taxon>Metazoa</taxon>
        <taxon>Ecdysozoa</taxon>
        <taxon>Arthropoda</taxon>
        <taxon>Hexapoda</taxon>
        <taxon>Insecta</taxon>
        <taxon>Pterygota</taxon>
        <taxon>Neoptera</taxon>
        <taxon>Endopterygota</taxon>
        <taxon>Coleoptera</taxon>
        <taxon>Polyphaga</taxon>
        <taxon>Cucujiformia</taxon>
        <taxon>Curculionidae</taxon>
        <taxon>Dryophthorinae</taxon>
        <taxon>Rhynchophorus</taxon>
    </lineage>
</organism>
<dbReference type="AlphaFoldDB" id="A0A834MIM2"/>
<proteinExistence type="predicted"/>